<evidence type="ECO:0000256" key="2">
    <source>
        <dbReference type="ARBA" id="ARBA00022729"/>
    </source>
</evidence>
<evidence type="ECO:0000256" key="4">
    <source>
        <dbReference type="SAM" id="SignalP"/>
    </source>
</evidence>
<comment type="similarity">
    <text evidence="1">Belongs to the MEG family.</text>
</comment>
<feature type="domain" description="Embryo surrounding factor 1 brassicaceae" evidence="5">
    <location>
        <begin position="31"/>
        <end position="74"/>
    </location>
</feature>
<dbReference type="AlphaFoldDB" id="R0FCR4"/>
<dbReference type="InterPro" id="IPR041608">
    <property type="entry name" value="ESF1_brassicaceae"/>
</dbReference>
<keyword evidence="2 4" id="KW-0732">Signal</keyword>
<dbReference type="GO" id="GO:0010098">
    <property type="term" value="P:suspensor development"/>
    <property type="evidence" value="ECO:0007669"/>
    <property type="project" value="InterPro"/>
</dbReference>
<name>R0FCR4_9BRAS</name>
<keyword evidence="3" id="KW-1015">Disulfide bond</keyword>
<dbReference type="Proteomes" id="UP000029121">
    <property type="component" value="Unassembled WGS sequence"/>
</dbReference>
<reference evidence="7" key="1">
    <citation type="journal article" date="2013" name="Nat. Genet.">
        <title>The Capsella rubella genome and the genomic consequences of rapid mating system evolution.</title>
        <authorList>
            <person name="Slotte T."/>
            <person name="Hazzouri K.M."/>
            <person name="Agren J.A."/>
            <person name="Koenig D."/>
            <person name="Maumus F."/>
            <person name="Guo Y.L."/>
            <person name="Steige K."/>
            <person name="Platts A.E."/>
            <person name="Escobar J.S."/>
            <person name="Newman L.K."/>
            <person name="Wang W."/>
            <person name="Mandakova T."/>
            <person name="Vello E."/>
            <person name="Smith L.M."/>
            <person name="Henz S.R."/>
            <person name="Steffen J."/>
            <person name="Takuno S."/>
            <person name="Brandvain Y."/>
            <person name="Coop G."/>
            <person name="Andolfatto P."/>
            <person name="Hu T.T."/>
            <person name="Blanchette M."/>
            <person name="Clark R.M."/>
            <person name="Quesneville H."/>
            <person name="Nordborg M."/>
            <person name="Gaut B.S."/>
            <person name="Lysak M.A."/>
            <person name="Jenkins J."/>
            <person name="Grimwood J."/>
            <person name="Chapman J."/>
            <person name="Prochnik S."/>
            <person name="Shu S."/>
            <person name="Rokhsar D."/>
            <person name="Schmutz J."/>
            <person name="Weigel D."/>
            <person name="Wright S.I."/>
        </authorList>
    </citation>
    <scope>NUCLEOTIDE SEQUENCE [LARGE SCALE GENOMIC DNA]</scope>
    <source>
        <strain evidence="7">cv. Monte Gargano</strain>
    </source>
</reference>
<evidence type="ECO:0000259" key="5">
    <source>
        <dbReference type="Pfam" id="PF18209"/>
    </source>
</evidence>
<evidence type="ECO:0000313" key="7">
    <source>
        <dbReference type="Proteomes" id="UP000029121"/>
    </source>
</evidence>
<organism evidence="6 7">
    <name type="scientific">Capsella rubella</name>
    <dbReference type="NCBI Taxonomy" id="81985"/>
    <lineage>
        <taxon>Eukaryota</taxon>
        <taxon>Viridiplantae</taxon>
        <taxon>Streptophyta</taxon>
        <taxon>Embryophyta</taxon>
        <taxon>Tracheophyta</taxon>
        <taxon>Spermatophyta</taxon>
        <taxon>Magnoliopsida</taxon>
        <taxon>eudicotyledons</taxon>
        <taxon>Gunneridae</taxon>
        <taxon>Pentapetalae</taxon>
        <taxon>rosids</taxon>
        <taxon>malvids</taxon>
        <taxon>Brassicales</taxon>
        <taxon>Brassicaceae</taxon>
        <taxon>Camelineae</taxon>
        <taxon>Capsella</taxon>
    </lineage>
</organism>
<dbReference type="EMBL" id="KB870810">
    <property type="protein sequence ID" value="EOA19596.1"/>
    <property type="molecule type" value="Genomic_DNA"/>
</dbReference>
<evidence type="ECO:0000256" key="1">
    <source>
        <dbReference type="ARBA" id="ARBA00010149"/>
    </source>
</evidence>
<feature type="signal peptide" evidence="4">
    <location>
        <begin position="1"/>
        <end position="22"/>
    </location>
</feature>
<dbReference type="Pfam" id="PF18209">
    <property type="entry name" value="ESF1"/>
    <property type="match status" value="1"/>
</dbReference>
<protein>
    <recommendedName>
        <fullName evidence="5">Embryo surrounding factor 1 brassicaceae domain-containing protein</fullName>
    </recommendedName>
</protein>
<sequence>MKSSHTFLICVLMLSLFALYECTRMDVRSNKVWLPCVHRDCKLVPGGSCYCCLSLSARTKLNCWADQHYCNTHCPPFL</sequence>
<accession>R0FCR4</accession>
<keyword evidence="7" id="KW-1185">Reference proteome</keyword>
<gene>
    <name evidence="6" type="ORF">CARUB_v10002778mg</name>
</gene>
<feature type="chain" id="PRO_5004341709" description="Embryo surrounding factor 1 brassicaceae domain-containing protein" evidence="4">
    <location>
        <begin position="23"/>
        <end position="78"/>
    </location>
</feature>
<proteinExistence type="inferred from homology"/>
<evidence type="ECO:0000256" key="3">
    <source>
        <dbReference type="ARBA" id="ARBA00023157"/>
    </source>
</evidence>
<evidence type="ECO:0000313" key="6">
    <source>
        <dbReference type="EMBL" id="EOA19596.1"/>
    </source>
</evidence>